<feature type="active site" description="Charge relay system" evidence="10">
    <location>
        <position position="60"/>
    </location>
</feature>
<dbReference type="NCBIfam" id="TIGR03921">
    <property type="entry name" value="T7SS_mycosin"/>
    <property type="match status" value="1"/>
</dbReference>
<dbReference type="GO" id="GO:0006508">
    <property type="term" value="P:proteolysis"/>
    <property type="evidence" value="ECO:0007669"/>
    <property type="project" value="UniProtKB-KW"/>
</dbReference>
<dbReference type="EMBL" id="PVZG01000008">
    <property type="protein sequence ID" value="PRY28339.1"/>
    <property type="molecule type" value="Genomic_DNA"/>
</dbReference>
<dbReference type="InterPro" id="IPR023834">
    <property type="entry name" value="T7SS_pept_S8A_mycosin"/>
</dbReference>
<evidence type="ECO:0000256" key="5">
    <source>
        <dbReference type="ARBA" id="ARBA00022692"/>
    </source>
</evidence>
<dbReference type="PROSITE" id="PS00136">
    <property type="entry name" value="SUBTILASE_ASP"/>
    <property type="match status" value="1"/>
</dbReference>
<evidence type="ECO:0000256" key="13">
    <source>
        <dbReference type="SAM" id="SignalP"/>
    </source>
</evidence>
<evidence type="ECO:0000256" key="2">
    <source>
        <dbReference type="ARBA" id="ARBA00011073"/>
    </source>
</evidence>
<feature type="region of interest" description="Disordered" evidence="11">
    <location>
        <begin position="307"/>
        <end position="338"/>
    </location>
</feature>
<keyword evidence="13" id="KW-0732">Signal</keyword>
<sequence>MRQRLAASLAVALILGFAGIGDSPALADDVRKGQWHLKYLRVSEAHRLSTGKGVTVAVIDSGVSEHPDLAGSILHGKDFVDPGGSGRTDADGHGTSMAGLIAAHGADGAGTLGIAPDAKILPIRVLKDGPRNAEIGPAIDYAVAHGAKVINISISGGLDAVTINAVRAATEANVVVVAAAGNRPEDAGVTSPAILDDVVAVAAVDRSGTIAKISVTGPAIDLAAPGEDITTTANKNEYAVEQKGTSDAAAMVSGAAALIRSKFPEMSAEEVVARLESTATDKGPPGVDDEYGHGIVNIVAALSYNTTPASAAPSSSPPAPTADASPKGEDKTEPAGNNTPLIAGGAIVVLLAGLVGILWVRRRSAR</sequence>
<gene>
    <name evidence="15" type="ORF">CLV70_108131</name>
</gene>
<dbReference type="InterPro" id="IPR000209">
    <property type="entry name" value="Peptidase_S8/S53_dom"/>
</dbReference>
<accession>A0A2T0S4I9</accession>
<protein>
    <submittedName>
        <fullName evidence="15">Type VII secretion-associated serine protease mycosin</fullName>
    </submittedName>
</protein>
<evidence type="ECO:0000259" key="14">
    <source>
        <dbReference type="Pfam" id="PF00082"/>
    </source>
</evidence>
<dbReference type="Pfam" id="PF00082">
    <property type="entry name" value="Peptidase_S8"/>
    <property type="match status" value="1"/>
</dbReference>
<comment type="caution">
    <text evidence="15">The sequence shown here is derived from an EMBL/GenBank/DDBJ whole genome shotgun (WGS) entry which is preliminary data.</text>
</comment>
<dbReference type="PANTHER" id="PTHR43806">
    <property type="entry name" value="PEPTIDASE S8"/>
    <property type="match status" value="1"/>
</dbReference>
<keyword evidence="5 12" id="KW-0812">Transmembrane</keyword>
<proteinExistence type="inferred from homology"/>
<dbReference type="InterPro" id="IPR036852">
    <property type="entry name" value="Peptidase_S8/S53_dom_sf"/>
</dbReference>
<dbReference type="PANTHER" id="PTHR43806:SF11">
    <property type="entry name" value="CEREVISIN-RELATED"/>
    <property type="match status" value="1"/>
</dbReference>
<keyword evidence="4 10" id="KW-0645">Protease</keyword>
<comment type="subcellular location">
    <subcellularLocation>
        <location evidence="1">Cell membrane</location>
        <topology evidence="1">Single-pass membrane protein</topology>
    </subcellularLocation>
</comment>
<keyword evidence="8 12" id="KW-1133">Transmembrane helix</keyword>
<evidence type="ECO:0000256" key="6">
    <source>
        <dbReference type="ARBA" id="ARBA00022801"/>
    </source>
</evidence>
<keyword evidence="9 12" id="KW-0472">Membrane</keyword>
<dbReference type="SUPFAM" id="SSF52743">
    <property type="entry name" value="Subtilisin-like"/>
    <property type="match status" value="1"/>
</dbReference>
<evidence type="ECO:0000256" key="3">
    <source>
        <dbReference type="ARBA" id="ARBA00022475"/>
    </source>
</evidence>
<dbReference type="PRINTS" id="PR00723">
    <property type="entry name" value="SUBTILISIN"/>
</dbReference>
<dbReference type="GO" id="GO:0004252">
    <property type="term" value="F:serine-type endopeptidase activity"/>
    <property type="evidence" value="ECO:0007669"/>
    <property type="project" value="UniProtKB-UniRule"/>
</dbReference>
<dbReference type="AlphaFoldDB" id="A0A2T0S4I9"/>
<evidence type="ECO:0000313" key="15">
    <source>
        <dbReference type="EMBL" id="PRY28339.1"/>
    </source>
</evidence>
<evidence type="ECO:0000256" key="7">
    <source>
        <dbReference type="ARBA" id="ARBA00022825"/>
    </source>
</evidence>
<dbReference type="InterPro" id="IPR050131">
    <property type="entry name" value="Peptidase_S8_subtilisin-like"/>
</dbReference>
<feature type="domain" description="Peptidase S8/S53" evidence="14">
    <location>
        <begin position="51"/>
        <end position="294"/>
    </location>
</feature>
<evidence type="ECO:0000256" key="12">
    <source>
        <dbReference type="SAM" id="Phobius"/>
    </source>
</evidence>
<evidence type="ECO:0000256" key="1">
    <source>
        <dbReference type="ARBA" id="ARBA00004162"/>
    </source>
</evidence>
<dbReference type="InterPro" id="IPR023827">
    <property type="entry name" value="Peptidase_S8_Asp-AS"/>
</dbReference>
<reference evidence="15 16" key="1">
    <citation type="submission" date="2018-03" db="EMBL/GenBank/DDBJ databases">
        <title>Genomic Encyclopedia of Archaeal and Bacterial Type Strains, Phase II (KMG-II): from individual species to whole genera.</title>
        <authorList>
            <person name="Goeker M."/>
        </authorList>
    </citation>
    <scope>NUCLEOTIDE SEQUENCE [LARGE SCALE GENOMIC DNA]</scope>
    <source>
        <strain evidence="15 16">DSM 45348</strain>
    </source>
</reference>
<dbReference type="RefSeq" id="WP_106127786.1">
    <property type="nucleotide sequence ID" value="NZ_PVZG01000008.1"/>
</dbReference>
<feature type="active site" description="Charge relay system" evidence="10">
    <location>
        <position position="93"/>
    </location>
</feature>
<comment type="similarity">
    <text evidence="2 10">Belongs to the peptidase S8 family.</text>
</comment>
<evidence type="ECO:0000313" key="16">
    <source>
        <dbReference type="Proteomes" id="UP000239209"/>
    </source>
</evidence>
<feature type="chain" id="PRO_5015717428" evidence="13">
    <location>
        <begin position="28"/>
        <end position="366"/>
    </location>
</feature>
<keyword evidence="3" id="KW-1003">Cell membrane</keyword>
<feature type="signal peptide" evidence="13">
    <location>
        <begin position="1"/>
        <end position="27"/>
    </location>
</feature>
<keyword evidence="16" id="KW-1185">Reference proteome</keyword>
<feature type="active site" description="Charge relay system" evidence="10">
    <location>
        <position position="246"/>
    </location>
</feature>
<dbReference type="OrthoDB" id="5240330at2"/>
<dbReference type="Gene3D" id="3.40.50.200">
    <property type="entry name" value="Peptidase S8/S53 domain"/>
    <property type="match status" value="1"/>
</dbReference>
<organism evidence="15 16">
    <name type="scientific">Pseudosporangium ferrugineum</name>
    <dbReference type="NCBI Taxonomy" id="439699"/>
    <lineage>
        <taxon>Bacteria</taxon>
        <taxon>Bacillati</taxon>
        <taxon>Actinomycetota</taxon>
        <taxon>Actinomycetes</taxon>
        <taxon>Micromonosporales</taxon>
        <taxon>Micromonosporaceae</taxon>
        <taxon>Pseudosporangium</taxon>
    </lineage>
</organism>
<dbReference type="PROSITE" id="PS51892">
    <property type="entry name" value="SUBTILASE"/>
    <property type="match status" value="1"/>
</dbReference>
<evidence type="ECO:0000256" key="11">
    <source>
        <dbReference type="SAM" id="MobiDB-lite"/>
    </source>
</evidence>
<name>A0A2T0S4I9_9ACTN</name>
<feature type="transmembrane region" description="Helical" evidence="12">
    <location>
        <begin position="341"/>
        <end position="360"/>
    </location>
</feature>
<keyword evidence="6 10" id="KW-0378">Hydrolase</keyword>
<dbReference type="Proteomes" id="UP000239209">
    <property type="component" value="Unassembled WGS sequence"/>
</dbReference>
<evidence type="ECO:0000256" key="4">
    <source>
        <dbReference type="ARBA" id="ARBA00022670"/>
    </source>
</evidence>
<evidence type="ECO:0000256" key="10">
    <source>
        <dbReference type="PROSITE-ProRule" id="PRU01240"/>
    </source>
</evidence>
<keyword evidence="7 10" id="KW-0720">Serine protease</keyword>
<dbReference type="GO" id="GO:0005886">
    <property type="term" value="C:plasma membrane"/>
    <property type="evidence" value="ECO:0007669"/>
    <property type="project" value="UniProtKB-SubCell"/>
</dbReference>
<evidence type="ECO:0000256" key="9">
    <source>
        <dbReference type="ARBA" id="ARBA00023136"/>
    </source>
</evidence>
<evidence type="ECO:0000256" key="8">
    <source>
        <dbReference type="ARBA" id="ARBA00022989"/>
    </source>
</evidence>
<dbReference type="InterPro" id="IPR015500">
    <property type="entry name" value="Peptidase_S8_subtilisin-rel"/>
</dbReference>